<gene>
    <name evidence="1" type="ORF">EW026_g7582</name>
</gene>
<accession>A0A4S4K7C9</accession>
<comment type="caution">
    <text evidence="1">The sequence shown here is derived from an EMBL/GenBank/DDBJ whole genome shotgun (WGS) entry which is preliminary data.</text>
</comment>
<name>A0A4S4K7C9_9APHY</name>
<proteinExistence type="predicted"/>
<sequence>MLDAPFPTDGEGENNVPGQQLLFGHRMTTEGMVHILDDQSSEVGELDEIRPWPRLADREAAQKPVRSDLPIPYDQHKRFAKVFIRHVLHWLGEQPVTFNMAYIGFLGPMQDTWDLTFPNYPHQINLRSATYDITYDWRSAIGRSAIEIVTAYFQKRTDLLTDIDCTIWVEEMVKKGNKLPFVYARTEKMPDGIGPLILECLATHLRLTDIVGEVPDLTVCPVGALAIVATTIEHAITGFRTGQLAKQHKRFRYLY</sequence>
<keyword evidence="2" id="KW-1185">Reference proteome</keyword>
<protein>
    <submittedName>
        <fullName evidence="1">Uncharacterized protein</fullName>
    </submittedName>
</protein>
<dbReference type="Proteomes" id="UP000309038">
    <property type="component" value="Unassembled WGS sequence"/>
</dbReference>
<organism evidence="1 2">
    <name type="scientific">Hermanssonia centrifuga</name>
    <dbReference type="NCBI Taxonomy" id="98765"/>
    <lineage>
        <taxon>Eukaryota</taxon>
        <taxon>Fungi</taxon>
        <taxon>Dikarya</taxon>
        <taxon>Basidiomycota</taxon>
        <taxon>Agaricomycotina</taxon>
        <taxon>Agaricomycetes</taxon>
        <taxon>Polyporales</taxon>
        <taxon>Meruliaceae</taxon>
        <taxon>Hermanssonia</taxon>
    </lineage>
</organism>
<dbReference type="EMBL" id="SGPJ01000582">
    <property type="protein sequence ID" value="THG93736.1"/>
    <property type="molecule type" value="Genomic_DNA"/>
</dbReference>
<reference evidence="1 2" key="1">
    <citation type="submission" date="2019-02" db="EMBL/GenBank/DDBJ databases">
        <title>Genome sequencing of the rare red list fungi Phlebia centrifuga.</title>
        <authorList>
            <person name="Buettner E."/>
            <person name="Kellner H."/>
        </authorList>
    </citation>
    <scope>NUCLEOTIDE SEQUENCE [LARGE SCALE GENOMIC DNA]</scope>
    <source>
        <strain evidence="1 2">DSM 108282</strain>
    </source>
</reference>
<evidence type="ECO:0000313" key="2">
    <source>
        <dbReference type="Proteomes" id="UP000309038"/>
    </source>
</evidence>
<dbReference type="AlphaFoldDB" id="A0A4S4K7C9"/>
<evidence type="ECO:0000313" key="1">
    <source>
        <dbReference type="EMBL" id="THG93736.1"/>
    </source>
</evidence>